<protein>
    <recommendedName>
        <fullName evidence="3">Baseplate protein J-like domain-containing protein</fullName>
    </recommendedName>
</protein>
<dbReference type="Proteomes" id="UP000033067">
    <property type="component" value="Chromosome"/>
</dbReference>
<evidence type="ECO:0008006" key="3">
    <source>
        <dbReference type="Google" id="ProtNLM"/>
    </source>
</evidence>
<dbReference type="AlphaFoldDB" id="A0A0E3Z0U7"/>
<dbReference type="PATRIC" id="fig|314722.6.peg.1826"/>
<dbReference type="KEGG" id="psuw:WQ53_08490"/>
<dbReference type="RefSeq" id="WP_052631765.1">
    <property type="nucleotide sequence ID" value="NZ_CP011144.1"/>
</dbReference>
<proteinExistence type="predicted"/>
<name>A0A0E3Z0U7_9GAMM</name>
<evidence type="ECO:0000313" key="1">
    <source>
        <dbReference type="EMBL" id="AKC86789.1"/>
    </source>
</evidence>
<accession>A0A0E3Z0U7</accession>
<dbReference type="OrthoDB" id="266253at2"/>
<organism evidence="1 2">
    <name type="scientific">Pseudoxanthomonas suwonensis</name>
    <dbReference type="NCBI Taxonomy" id="314722"/>
    <lineage>
        <taxon>Bacteria</taxon>
        <taxon>Pseudomonadati</taxon>
        <taxon>Pseudomonadota</taxon>
        <taxon>Gammaproteobacteria</taxon>
        <taxon>Lysobacterales</taxon>
        <taxon>Lysobacteraceae</taxon>
        <taxon>Pseudoxanthomonas</taxon>
    </lineage>
</organism>
<gene>
    <name evidence="1" type="ORF">WQ53_08490</name>
</gene>
<evidence type="ECO:0000313" key="2">
    <source>
        <dbReference type="Proteomes" id="UP000033067"/>
    </source>
</evidence>
<keyword evidence="2" id="KW-1185">Reference proteome</keyword>
<sequence>MSIEAGLPFEALPVTASNRPALPRIDYAADDLAALRARLLHRLPAALPGWNPALKDAGGDYGTVFVDLFAQLAAILNAYADQRGNEGFLRTATLHRSLIDLCALIDYRLGSGASASALQAFIAKPGERGMLPAGFQLNAAPLPFESDRTDLVFETQAPLEVDAARNLMRLVGHDRSSRTLRLRAAAAAAQDVAAAMDGVYAGLRAGAPIVFDDGATLAAAPLAAAVEQAGATHLRWTAGAAAADRDLAIADLRIRARASQVMKLAAAERADEIVLGHNTLPVANAAMFTVGGAVLVDGGGLLMPMLVLAKDAAARTITLDRGVAASLRRSATRVLEGTACGAATGTIRAGTTVLTRDSTSKKKDFPHTPAPGDLLLLADASGVELATVAGASGRTITLTQPTTRALRPVKRSFDETARVRFYRVAPHDPATHQTRLRPLLLGELDGVFQGGHTVLALDKAYDGLAPQTVVALSDGRLAMALRVLRADSVEGRTVLTLDGVASGAFGVAALGLHGPFEHAMRIAGHDRAEAVLAAGASQLDIVGTPPGLAAGLDLVVADGTRAEGARISQVQALAGATRVALARPLEHAYALGDTRIYGNVAAVAHGALVADEVLGSGDPAAAPQRFGLRRPALAFVPDAAAPRGVVPAVDVRVDGERWTTVDTLAGSGPLDRHCMVEIDERERATVVFGDGMHGAAPPSGRDNIVARYRVGHGAAANVAAAAIASMPRAAPFLERSFNPVPASGGAGRESPAVAKHQAAHRVRTLDRAASLADHADLALTFAGIAKARADLEREGASRRRAIVVTCAAAGGNALSLPQKEALLAFLSTRSAAPGRLRVRGHRAWPVRLALQVNVAANHPQAAVQRALMAAFGSQPGGGGFFAFDRRGLGVDLALSEVYLAAESVAGVDHVLATLFHREGAAPEVADRIAVPADALATGGDPGDRAIGRLTLQLAGGLA</sequence>
<dbReference type="EMBL" id="CP011144">
    <property type="protein sequence ID" value="AKC86789.1"/>
    <property type="molecule type" value="Genomic_DNA"/>
</dbReference>
<reference evidence="1 2" key="1">
    <citation type="journal article" date="2015" name="Genome Announc.">
        <title>Complete Genome Sequence of Pseudoxanthomonas suwonensis Strain J1, a Cellulose-Degrading Bacterium Isolated from Leaf- and Wood-Enriched Soil.</title>
        <authorList>
            <person name="Hou L."/>
            <person name="Jiang J."/>
            <person name="Xu Z."/>
            <person name="Zhou Y."/>
            <person name="Leung F.C."/>
        </authorList>
    </citation>
    <scope>NUCLEOTIDE SEQUENCE [LARGE SCALE GENOMIC DNA]</scope>
    <source>
        <strain evidence="1 2">J1</strain>
    </source>
</reference>